<dbReference type="Ensembl" id="ENSHCOT00000012271.1">
    <property type="protein sequence ID" value="ENSHCOP00000018031.1"/>
    <property type="gene ID" value="ENSHCOG00000002280.1"/>
</dbReference>
<reference evidence="2" key="1">
    <citation type="submission" date="2025-08" db="UniProtKB">
        <authorList>
            <consortium name="Ensembl"/>
        </authorList>
    </citation>
    <scope>IDENTIFICATION</scope>
</reference>
<evidence type="ECO:0000313" key="2">
    <source>
        <dbReference type="Ensembl" id="ENSHCOP00000018031.1"/>
    </source>
</evidence>
<dbReference type="Pfam" id="PF13911">
    <property type="entry name" value="AhpC-TSA_2"/>
    <property type="match status" value="1"/>
</dbReference>
<dbReference type="InterPro" id="IPR032801">
    <property type="entry name" value="PXL2A/B/C"/>
</dbReference>
<evidence type="ECO:0000313" key="3">
    <source>
        <dbReference type="Proteomes" id="UP000264820"/>
    </source>
</evidence>
<accession>A0A3Q2YIT9</accession>
<dbReference type="GeneTree" id="ENSGT01120000271994"/>
<reference evidence="2" key="2">
    <citation type="submission" date="2025-09" db="UniProtKB">
        <authorList>
            <consortium name="Ensembl"/>
        </authorList>
    </citation>
    <scope>IDENTIFICATION</scope>
</reference>
<proteinExistence type="predicted"/>
<dbReference type="AlphaFoldDB" id="A0A3Q2YIT9"/>
<protein>
    <recommendedName>
        <fullName evidence="4">Selenoprotein L</fullName>
    </recommendedName>
</protein>
<feature type="region of interest" description="Disordered" evidence="1">
    <location>
        <begin position="138"/>
        <end position="159"/>
    </location>
</feature>
<name>A0A3Q2YIT9_HIPCM</name>
<evidence type="ECO:0000256" key="1">
    <source>
        <dbReference type="SAM" id="MobiDB-lite"/>
    </source>
</evidence>
<dbReference type="Gene3D" id="3.40.30.10">
    <property type="entry name" value="Glutaredoxin"/>
    <property type="match status" value="1"/>
</dbReference>
<dbReference type="OMA" id="MVASHQE"/>
<sequence>MFSCHLQAALEAQSVKVVVVSFGALEGARLWLQQTKCSLDFVLDPQRKIYRSFGLISSCAKVMNFDSMLRYSEYQAAKREFPEFPMHMLEDIYQMGGDFLLSDTNKVLLSHPSKYPMDRPTLSDILRTASSSTELAAQEASSSGAPLHANDVTPHTHDTVKRCDRCKAVRTRRPFLAVRSLL</sequence>
<dbReference type="Proteomes" id="UP000264820">
    <property type="component" value="Unplaced"/>
</dbReference>
<organism evidence="2 3">
    <name type="scientific">Hippocampus comes</name>
    <name type="common">Tiger tail seahorse</name>
    <dbReference type="NCBI Taxonomy" id="109280"/>
    <lineage>
        <taxon>Eukaryota</taxon>
        <taxon>Metazoa</taxon>
        <taxon>Chordata</taxon>
        <taxon>Craniata</taxon>
        <taxon>Vertebrata</taxon>
        <taxon>Euteleostomi</taxon>
        <taxon>Actinopterygii</taxon>
        <taxon>Neopterygii</taxon>
        <taxon>Teleostei</taxon>
        <taxon>Neoteleostei</taxon>
        <taxon>Acanthomorphata</taxon>
        <taxon>Syngnathiaria</taxon>
        <taxon>Syngnathiformes</taxon>
        <taxon>Syngnathoidei</taxon>
        <taxon>Syngnathidae</taxon>
        <taxon>Hippocampus</taxon>
    </lineage>
</organism>
<evidence type="ECO:0008006" key="4">
    <source>
        <dbReference type="Google" id="ProtNLM"/>
    </source>
</evidence>
<keyword evidence="3" id="KW-1185">Reference proteome</keyword>